<dbReference type="EMBL" id="CT867997">
    <property type="protein sequence ID" value="CAK58365.1"/>
    <property type="molecule type" value="Genomic_DNA"/>
</dbReference>
<reference evidence="1 2" key="1">
    <citation type="journal article" date="2006" name="Nature">
        <title>Global trends of whole-genome duplications revealed by the ciliate Paramecium tetraurelia.</title>
        <authorList>
            <consortium name="Genoscope"/>
            <person name="Aury J.-M."/>
            <person name="Jaillon O."/>
            <person name="Duret L."/>
            <person name="Noel B."/>
            <person name="Jubin C."/>
            <person name="Porcel B.M."/>
            <person name="Segurens B."/>
            <person name="Daubin V."/>
            <person name="Anthouard V."/>
            <person name="Aiach N."/>
            <person name="Arnaiz O."/>
            <person name="Billaut A."/>
            <person name="Beisson J."/>
            <person name="Blanc I."/>
            <person name="Bouhouche K."/>
            <person name="Camara F."/>
            <person name="Duharcourt S."/>
            <person name="Guigo R."/>
            <person name="Gogendeau D."/>
            <person name="Katinka M."/>
            <person name="Keller A.-M."/>
            <person name="Kissmehl R."/>
            <person name="Klotz C."/>
            <person name="Koll F."/>
            <person name="Le Moue A."/>
            <person name="Lepere C."/>
            <person name="Malinsky S."/>
            <person name="Nowacki M."/>
            <person name="Nowak J.K."/>
            <person name="Plattner H."/>
            <person name="Poulain J."/>
            <person name="Ruiz F."/>
            <person name="Serrano V."/>
            <person name="Zagulski M."/>
            <person name="Dessen P."/>
            <person name="Betermier M."/>
            <person name="Weissenbach J."/>
            <person name="Scarpelli C."/>
            <person name="Schachter V."/>
            <person name="Sperling L."/>
            <person name="Meyer E."/>
            <person name="Cohen J."/>
            <person name="Wincker P."/>
        </authorList>
    </citation>
    <scope>NUCLEOTIDE SEQUENCE [LARGE SCALE GENOMIC DNA]</scope>
    <source>
        <strain evidence="1 2">Stock d4-2</strain>
    </source>
</reference>
<dbReference type="GeneID" id="5011547"/>
<sequence length="76" mass="9156">MRRVNPYQIKTFDIDQTIKKKTKYPSNQLMICKKRIDKVKLSFNFTTQQPQNVIDPQINQIIEENQKLKQIIHQLL</sequence>
<dbReference type="Proteomes" id="UP000000600">
    <property type="component" value="Unassembled WGS sequence"/>
</dbReference>
<evidence type="ECO:0000313" key="1">
    <source>
        <dbReference type="EMBL" id="CAK58365.1"/>
    </source>
</evidence>
<dbReference type="KEGG" id="ptm:GSPATT00004737001"/>
<keyword evidence="2" id="KW-1185">Reference proteome</keyword>
<proteinExistence type="predicted"/>
<evidence type="ECO:0000313" key="2">
    <source>
        <dbReference type="Proteomes" id="UP000000600"/>
    </source>
</evidence>
<dbReference type="InParanoid" id="A0BIJ8"/>
<accession>A0BIJ8</accession>
<dbReference type="AlphaFoldDB" id="A0BIJ8"/>
<dbReference type="RefSeq" id="XP_001425763.1">
    <property type="nucleotide sequence ID" value="XM_001425726.1"/>
</dbReference>
<gene>
    <name evidence="1" type="ORF">GSPATT00004737001</name>
</gene>
<name>A0BIJ8_PARTE</name>
<protein>
    <submittedName>
        <fullName evidence="1">Uncharacterized protein</fullName>
    </submittedName>
</protein>
<dbReference type="HOGENOM" id="CLU_2659854_0_0_1"/>
<organism evidence="1 2">
    <name type="scientific">Paramecium tetraurelia</name>
    <dbReference type="NCBI Taxonomy" id="5888"/>
    <lineage>
        <taxon>Eukaryota</taxon>
        <taxon>Sar</taxon>
        <taxon>Alveolata</taxon>
        <taxon>Ciliophora</taxon>
        <taxon>Intramacronucleata</taxon>
        <taxon>Oligohymenophorea</taxon>
        <taxon>Peniculida</taxon>
        <taxon>Parameciidae</taxon>
        <taxon>Paramecium</taxon>
    </lineage>
</organism>